<proteinExistence type="predicted"/>
<dbReference type="AlphaFoldDB" id="A0A0V1G1I1"/>
<dbReference type="EMBL" id="JYDT01000008">
    <property type="protein sequence ID" value="KRY92164.1"/>
    <property type="molecule type" value="Genomic_DNA"/>
</dbReference>
<evidence type="ECO:0000313" key="6">
    <source>
        <dbReference type="Proteomes" id="UP000054815"/>
    </source>
</evidence>
<dbReference type="EMBL" id="JYDU01000223">
    <property type="protein sequence ID" value="KRX88754.1"/>
    <property type="molecule type" value="Genomic_DNA"/>
</dbReference>
<evidence type="ECO:0000313" key="4">
    <source>
        <dbReference type="EMBL" id="KRZ31266.1"/>
    </source>
</evidence>
<dbReference type="OrthoDB" id="10471206at2759"/>
<sequence>MLYVSSNSDNNCQKGKVLFIRLTALSKVMTFSEGVEPVQERSVVRMLKTIEATRLKPGARVFFRSSASVSMCRSTSANIHLSIAEGLCMGQVQNVTAISAHSVLRNANYYMLVTNARPHHATPAAETEPLI</sequence>
<evidence type="ECO:0000313" key="7">
    <source>
        <dbReference type="Proteomes" id="UP000054995"/>
    </source>
</evidence>
<comment type="caution">
    <text evidence="3">The sequence shown here is derived from an EMBL/GenBank/DDBJ whole genome shotgun (WGS) entry which is preliminary data.</text>
</comment>
<organism evidence="3 7">
    <name type="scientific">Trichinella pseudospiralis</name>
    <name type="common">Parasitic roundworm</name>
    <dbReference type="NCBI Taxonomy" id="6337"/>
    <lineage>
        <taxon>Eukaryota</taxon>
        <taxon>Metazoa</taxon>
        <taxon>Ecdysozoa</taxon>
        <taxon>Nematoda</taxon>
        <taxon>Enoplea</taxon>
        <taxon>Dorylaimia</taxon>
        <taxon>Trichinellida</taxon>
        <taxon>Trichinellidae</taxon>
        <taxon>Trichinella</taxon>
    </lineage>
</organism>
<evidence type="ECO:0000313" key="5">
    <source>
        <dbReference type="Proteomes" id="UP000054632"/>
    </source>
</evidence>
<dbReference type="Proteomes" id="UP000054815">
    <property type="component" value="Unassembled WGS sequence"/>
</dbReference>
<accession>A0A0V1G1I1</accession>
<dbReference type="Proteomes" id="UP000054826">
    <property type="component" value="Unassembled WGS sequence"/>
</dbReference>
<keyword evidence="7" id="KW-1185">Reference proteome</keyword>
<name>A0A0V1G1I1_TRIPS</name>
<evidence type="ECO:0000313" key="2">
    <source>
        <dbReference type="EMBL" id="KRY72758.1"/>
    </source>
</evidence>
<reference evidence="5 6" key="1">
    <citation type="submission" date="2015-01" db="EMBL/GenBank/DDBJ databases">
        <title>Evolution of Trichinella species and genotypes.</title>
        <authorList>
            <person name="Korhonen P.K."/>
            <person name="Edoardo P."/>
            <person name="Giuseppe L.R."/>
            <person name="Gasser R.B."/>
        </authorList>
    </citation>
    <scope>NUCLEOTIDE SEQUENCE [LARGE SCALE GENOMIC DNA]</scope>
    <source>
        <strain evidence="2">ISS13</strain>
        <strain evidence="1">ISS141</strain>
        <strain evidence="4">ISS176</strain>
        <strain evidence="3">ISS470</strain>
    </source>
</reference>
<dbReference type="Proteomes" id="UP000054632">
    <property type="component" value="Unassembled WGS sequence"/>
</dbReference>
<evidence type="ECO:0000313" key="1">
    <source>
        <dbReference type="EMBL" id="KRX88754.1"/>
    </source>
</evidence>
<evidence type="ECO:0000313" key="3">
    <source>
        <dbReference type="EMBL" id="KRY92164.1"/>
    </source>
</evidence>
<protein>
    <submittedName>
        <fullName evidence="3">Uncharacterized protein</fullName>
    </submittedName>
</protein>
<dbReference type="Proteomes" id="UP000054995">
    <property type="component" value="Unassembled WGS sequence"/>
</dbReference>
<dbReference type="EMBL" id="JYDV01000121">
    <property type="protein sequence ID" value="KRZ31266.1"/>
    <property type="molecule type" value="Genomic_DNA"/>
</dbReference>
<gene>
    <name evidence="2" type="ORF">T4A_1354</name>
    <name evidence="4" type="ORF">T4C_3582</name>
    <name evidence="3" type="ORF">T4D_2112</name>
    <name evidence="1" type="ORF">T4E_5829</name>
</gene>
<dbReference type="EMBL" id="JYDR01000041">
    <property type="protein sequence ID" value="KRY72758.1"/>
    <property type="molecule type" value="Genomic_DNA"/>
</dbReference>